<gene>
    <name evidence="1" type="ORF">M407DRAFT_17655</name>
</gene>
<proteinExistence type="predicted"/>
<protein>
    <submittedName>
        <fullName evidence="1">Uncharacterized protein</fullName>
    </submittedName>
</protein>
<dbReference type="HOGENOM" id="CLU_2147730_0_0_1"/>
<evidence type="ECO:0000313" key="1">
    <source>
        <dbReference type="EMBL" id="KIO33387.1"/>
    </source>
</evidence>
<keyword evidence="2" id="KW-1185">Reference proteome</keyword>
<dbReference type="EMBL" id="KN822948">
    <property type="protein sequence ID" value="KIO33387.1"/>
    <property type="molecule type" value="Genomic_DNA"/>
</dbReference>
<reference evidence="2" key="2">
    <citation type="submission" date="2015-01" db="EMBL/GenBank/DDBJ databases">
        <title>Evolutionary Origins and Diversification of the Mycorrhizal Mutualists.</title>
        <authorList>
            <consortium name="DOE Joint Genome Institute"/>
            <consortium name="Mycorrhizal Genomics Consortium"/>
            <person name="Kohler A."/>
            <person name="Kuo A."/>
            <person name="Nagy L.G."/>
            <person name="Floudas D."/>
            <person name="Copeland A."/>
            <person name="Barry K.W."/>
            <person name="Cichocki N."/>
            <person name="Veneault-Fourrey C."/>
            <person name="LaButti K."/>
            <person name="Lindquist E.A."/>
            <person name="Lipzen A."/>
            <person name="Lundell T."/>
            <person name="Morin E."/>
            <person name="Murat C."/>
            <person name="Riley R."/>
            <person name="Ohm R."/>
            <person name="Sun H."/>
            <person name="Tunlid A."/>
            <person name="Henrissat B."/>
            <person name="Grigoriev I.V."/>
            <person name="Hibbett D.S."/>
            <person name="Martin F."/>
        </authorList>
    </citation>
    <scope>NUCLEOTIDE SEQUENCE [LARGE SCALE GENOMIC DNA]</scope>
    <source>
        <strain evidence="2">MUT 4182</strain>
    </source>
</reference>
<sequence>MSSLALEEESAISIRRYGTGWKRMMYRCPNYGHLQARRCLQHALQGPLRKSVRLFVSSKDVQKDLYRSEYVFEPETLYQDLDPNWWSQLSGNSGPALFLVTDNGTSRAVDDA</sequence>
<name>A0A0C3MIA4_9AGAM</name>
<dbReference type="AlphaFoldDB" id="A0A0C3MIA4"/>
<dbReference type="Proteomes" id="UP000054248">
    <property type="component" value="Unassembled WGS sequence"/>
</dbReference>
<accession>A0A0C3MIA4</accession>
<organism evidence="1 2">
    <name type="scientific">Tulasnella calospora MUT 4182</name>
    <dbReference type="NCBI Taxonomy" id="1051891"/>
    <lineage>
        <taxon>Eukaryota</taxon>
        <taxon>Fungi</taxon>
        <taxon>Dikarya</taxon>
        <taxon>Basidiomycota</taxon>
        <taxon>Agaricomycotina</taxon>
        <taxon>Agaricomycetes</taxon>
        <taxon>Cantharellales</taxon>
        <taxon>Tulasnellaceae</taxon>
        <taxon>Tulasnella</taxon>
    </lineage>
</organism>
<reference evidence="1 2" key="1">
    <citation type="submission" date="2014-04" db="EMBL/GenBank/DDBJ databases">
        <authorList>
            <consortium name="DOE Joint Genome Institute"/>
            <person name="Kuo A."/>
            <person name="Girlanda M."/>
            <person name="Perotto S."/>
            <person name="Kohler A."/>
            <person name="Nagy L.G."/>
            <person name="Floudas D."/>
            <person name="Copeland A."/>
            <person name="Barry K.W."/>
            <person name="Cichocki N."/>
            <person name="Veneault-Fourrey C."/>
            <person name="LaButti K."/>
            <person name="Lindquist E.A."/>
            <person name="Lipzen A."/>
            <person name="Lundell T."/>
            <person name="Morin E."/>
            <person name="Murat C."/>
            <person name="Sun H."/>
            <person name="Tunlid A."/>
            <person name="Henrissat B."/>
            <person name="Grigoriev I.V."/>
            <person name="Hibbett D.S."/>
            <person name="Martin F."/>
            <person name="Nordberg H.P."/>
            <person name="Cantor M.N."/>
            <person name="Hua S.X."/>
        </authorList>
    </citation>
    <scope>NUCLEOTIDE SEQUENCE [LARGE SCALE GENOMIC DNA]</scope>
    <source>
        <strain evidence="1 2">MUT 4182</strain>
    </source>
</reference>
<evidence type="ECO:0000313" key="2">
    <source>
        <dbReference type="Proteomes" id="UP000054248"/>
    </source>
</evidence>